<keyword evidence="4" id="KW-1185">Reference proteome</keyword>
<feature type="region of interest" description="Disordered" evidence="2">
    <location>
        <begin position="1"/>
        <end position="24"/>
    </location>
</feature>
<organism evidence="4">
    <name type="scientific">Entamoeba dispar (strain ATCC PRA-260 / SAW760)</name>
    <dbReference type="NCBI Taxonomy" id="370354"/>
    <lineage>
        <taxon>Eukaryota</taxon>
        <taxon>Amoebozoa</taxon>
        <taxon>Evosea</taxon>
        <taxon>Archamoebae</taxon>
        <taxon>Mastigamoebida</taxon>
        <taxon>Entamoebidae</taxon>
        <taxon>Entamoeba</taxon>
    </lineage>
</organism>
<evidence type="ECO:0000313" key="4">
    <source>
        <dbReference type="Proteomes" id="UP000008076"/>
    </source>
</evidence>
<evidence type="ECO:0000256" key="1">
    <source>
        <dbReference type="SAM" id="Coils"/>
    </source>
</evidence>
<dbReference type="EMBL" id="DS550824">
    <property type="protein sequence ID" value="EDR22086.1"/>
    <property type="molecule type" value="Genomic_DNA"/>
</dbReference>
<gene>
    <name evidence="3" type="ORF">EDI_304530</name>
</gene>
<feature type="coiled-coil region" evidence="1">
    <location>
        <begin position="97"/>
        <end position="131"/>
    </location>
</feature>
<dbReference type="KEGG" id="edi:EDI_304530"/>
<feature type="coiled-coil region" evidence="1">
    <location>
        <begin position="167"/>
        <end position="194"/>
    </location>
</feature>
<feature type="coiled-coil region" evidence="1">
    <location>
        <begin position="473"/>
        <end position="521"/>
    </location>
</feature>
<dbReference type="OMA" id="WFNERAR"/>
<protein>
    <submittedName>
        <fullName evidence="3">Nuclease sbcCD subunit C, putative</fullName>
    </submittedName>
</protein>
<dbReference type="eggNOG" id="ENOG502RGFI">
    <property type="taxonomic scope" value="Eukaryota"/>
</dbReference>
<name>B0ETR0_ENTDS</name>
<keyword evidence="1" id="KW-0175">Coiled coil</keyword>
<dbReference type="RefSeq" id="XP_001741458.1">
    <property type="nucleotide sequence ID" value="XM_001741406.1"/>
</dbReference>
<evidence type="ECO:0000256" key="2">
    <source>
        <dbReference type="SAM" id="MobiDB-lite"/>
    </source>
</evidence>
<sequence length="556" mass="65821">MKRTQSVFNDKRKQKKQVGAEEGRAKKWFEQRIKQKKDRYNINEESEEEEEFTHEGVALSKSKMGYTDVPIGVIEEEEEEEEEKTDMTKKGRYAEIIEKSKKRKAEKAIERQEQEERLEFLNDNIEEIIGHVTLRQSGDDNFGDEYVELLNKMEKEKTRAIGEDIEEDIHEARKKRIKEEMNNIENRINKLGEGGIVEKYKNGEGIEKIKNKEEIIKRNKEEDIDRIDYKNEGDKEEELAEEAVNILNCVEEIGVLKTTQALQSFIGEIYRKRIEMRTMIVEVIIEGIEWKEDLRTLKKLGVISKVWSTTDLGSMITMKIMEYLGGLFYGVKVEKERFVLQSIGAIIGSELSERRYIPELIGWIRKGFKIVKDSKRKKGIKVEEAIKLEGEEIKGYVKNIIIEIVEKMIRMNRKEINSRMGLKEIIENMKGDEECERIVEEWNKEEEKIKFNLTLIEKKNVGMIKMFNPRIYEKDLQKEVREVKKKIKEEARKASKIEEGITQNISDMKRYEEEIERQKQKKAYGKILNELQGQQSEWKKFDKKKGKQNYKKKVRY</sequence>
<dbReference type="VEuPathDB" id="AmoebaDB:EDI_304530"/>
<dbReference type="GeneID" id="5886550"/>
<accession>B0ETR0</accession>
<reference evidence="4" key="1">
    <citation type="submission" date="2007-12" db="EMBL/GenBank/DDBJ databases">
        <title>Annotation of Entamoeba dispar SAW760.</title>
        <authorList>
            <person name="Lorenzi H."/>
            <person name="Inman J."/>
            <person name="Schobel S."/>
            <person name="Amedeo P."/>
            <person name="Caler E."/>
        </authorList>
    </citation>
    <scope>NUCLEOTIDE SEQUENCE [LARGE SCALE GENOMIC DNA]</scope>
    <source>
        <strain evidence="4">ATCC PRA-260 / SAW760</strain>
    </source>
</reference>
<proteinExistence type="predicted"/>
<evidence type="ECO:0000313" key="3">
    <source>
        <dbReference type="EMBL" id="EDR22086.1"/>
    </source>
</evidence>
<dbReference type="Proteomes" id="UP000008076">
    <property type="component" value="Unassembled WGS sequence"/>
</dbReference>
<dbReference type="AlphaFoldDB" id="B0ETR0"/>
<dbReference type="OrthoDB" id="30436at2759"/>